<dbReference type="PANTHER" id="PTHR39200">
    <property type="entry name" value="HYPOTHETICAL EXPORTED PROTEIN"/>
    <property type="match status" value="1"/>
</dbReference>
<reference evidence="2 3" key="1">
    <citation type="submission" date="2023-03" db="EMBL/GenBank/DDBJ databases">
        <title>Novosphingobium cyanobacteriorum sp. nov., isolated from a eutrophic reservoir during the Microcystis bloom period.</title>
        <authorList>
            <person name="Kang M."/>
            <person name="Le V."/>
            <person name="Ko S.-R."/>
            <person name="Lee S.-A."/>
            <person name="Ahn C.-Y."/>
        </authorList>
    </citation>
    <scope>NUCLEOTIDE SEQUENCE [LARGE SCALE GENOMIC DNA]</scope>
    <source>
        <strain evidence="2 3">HBC54</strain>
    </source>
</reference>
<dbReference type="PROSITE" id="PS51257">
    <property type="entry name" value="PROKAR_LIPOPROTEIN"/>
    <property type="match status" value="1"/>
</dbReference>
<dbReference type="PANTHER" id="PTHR39200:SF1">
    <property type="entry name" value="AUTO-TRANSPORTER ADHESIN HEAD GIN DOMAIN-CONTAINING PROTEIN-RELATED"/>
    <property type="match status" value="1"/>
</dbReference>
<proteinExistence type="predicted"/>
<comment type="caution">
    <text evidence="2">The sequence shown here is derived from an EMBL/GenBank/DDBJ whole genome shotgun (WGS) entry which is preliminary data.</text>
</comment>
<dbReference type="Proteomes" id="UP001222770">
    <property type="component" value="Unassembled WGS sequence"/>
</dbReference>
<evidence type="ECO:0000313" key="3">
    <source>
        <dbReference type="Proteomes" id="UP001222770"/>
    </source>
</evidence>
<dbReference type="RefSeq" id="WP_277276276.1">
    <property type="nucleotide sequence ID" value="NZ_JAROCY010000005.1"/>
</dbReference>
<gene>
    <name evidence="2" type="ORF">POM99_07375</name>
</gene>
<dbReference type="Pfam" id="PF10988">
    <property type="entry name" value="DUF2807"/>
    <property type="match status" value="1"/>
</dbReference>
<dbReference type="Gene3D" id="2.160.20.120">
    <property type="match status" value="1"/>
</dbReference>
<feature type="domain" description="Putative auto-transporter adhesin head GIN" evidence="1">
    <location>
        <begin position="49"/>
        <end position="227"/>
    </location>
</feature>
<evidence type="ECO:0000313" key="2">
    <source>
        <dbReference type="EMBL" id="MDF8333016.1"/>
    </source>
</evidence>
<accession>A0ABT6CGW1</accession>
<name>A0ABT6CGW1_9SPHN</name>
<dbReference type="InterPro" id="IPR021255">
    <property type="entry name" value="DUF2807"/>
</dbReference>
<dbReference type="EMBL" id="JAROCY010000005">
    <property type="protein sequence ID" value="MDF8333016.1"/>
    <property type="molecule type" value="Genomic_DNA"/>
</dbReference>
<sequence length="243" mass="24301">MIKDIARTLAGVTLMGIALATAGCEATPMSIDGHKGVPLSQLDMGGTPPDEITLLGPDTVRIVPGDVLAITVEGDPLLKEHLRFVRHEGKLGIGRDGGTWAGTATINVTVPAARRLILAGSGTIQADVLKGDDVGVTIAGSGDVNAAQVEAKDLKVEVLGSGTLKAAGRTDALKLTLAGSGDALMPGLAVGDAKVDVAGSGSANFASDGNVKASIMGSGEVRVKGRATCKVSAMGSGKLVCEP</sequence>
<protein>
    <submittedName>
        <fullName evidence="2">DUF2807 domain-containing protein</fullName>
    </submittedName>
</protein>
<keyword evidence="3" id="KW-1185">Reference proteome</keyword>
<evidence type="ECO:0000259" key="1">
    <source>
        <dbReference type="Pfam" id="PF10988"/>
    </source>
</evidence>
<organism evidence="2 3">
    <name type="scientific">Novosphingobium cyanobacteriorum</name>
    <dbReference type="NCBI Taxonomy" id="3024215"/>
    <lineage>
        <taxon>Bacteria</taxon>
        <taxon>Pseudomonadati</taxon>
        <taxon>Pseudomonadota</taxon>
        <taxon>Alphaproteobacteria</taxon>
        <taxon>Sphingomonadales</taxon>
        <taxon>Sphingomonadaceae</taxon>
        <taxon>Novosphingobium</taxon>
    </lineage>
</organism>